<evidence type="ECO:0000313" key="1">
    <source>
        <dbReference type="EMBL" id="KMZ67271.1"/>
    </source>
</evidence>
<proteinExistence type="predicted"/>
<evidence type="ECO:0000313" key="2">
    <source>
        <dbReference type="Proteomes" id="UP000036987"/>
    </source>
</evidence>
<protein>
    <submittedName>
        <fullName evidence="1">Uncharacterized protein</fullName>
    </submittedName>
</protein>
<dbReference type="Proteomes" id="UP000036987">
    <property type="component" value="Unassembled WGS sequence"/>
</dbReference>
<sequence>MQAAARSSSVRILKNLHRTASVPLSHFSDSSSKMMAQVANLSTETTSQQGAQKIGLKNRPLSPFLAQKRPEKASTISIGERFVLIGISLVVLPAPEIAKISLFMY</sequence>
<gene>
    <name evidence="1" type="ORF">ZOSMA_26G00190</name>
</gene>
<name>A0A0K9PE93_ZOSMR</name>
<comment type="caution">
    <text evidence="1">The sequence shown here is derived from an EMBL/GenBank/DDBJ whole genome shotgun (WGS) entry which is preliminary data.</text>
</comment>
<dbReference type="AlphaFoldDB" id="A0A0K9PE93"/>
<reference evidence="2" key="1">
    <citation type="journal article" date="2016" name="Nature">
        <title>The genome of the seagrass Zostera marina reveals angiosperm adaptation to the sea.</title>
        <authorList>
            <person name="Olsen J.L."/>
            <person name="Rouze P."/>
            <person name="Verhelst B."/>
            <person name="Lin Y.-C."/>
            <person name="Bayer T."/>
            <person name="Collen J."/>
            <person name="Dattolo E."/>
            <person name="De Paoli E."/>
            <person name="Dittami S."/>
            <person name="Maumus F."/>
            <person name="Michel G."/>
            <person name="Kersting A."/>
            <person name="Lauritano C."/>
            <person name="Lohaus R."/>
            <person name="Toepel M."/>
            <person name="Tonon T."/>
            <person name="Vanneste K."/>
            <person name="Amirebrahimi M."/>
            <person name="Brakel J."/>
            <person name="Bostroem C."/>
            <person name="Chovatia M."/>
            <person name="Grimwood J."/>
            <person name="Jenkins J.W."/>
            <person name="Jueterbock A."/>
            <person name="Mraz A."/>
            <person name="Stam W.T."/>
            <person name="Tice H."/>
            <person name="Bornberg-Bauer E."/>
            <person name="Green P.J."/>
            <person name="Pearson G.A."/>
            <person name="Procaccini G."/>
            <person name="Duarte C.M."/>
            <person name="Schmutz J."/>
            <person name="Reusch T.B.H."/>
            <person name="Van de Peer Y."/>
        </authorList>
    </citation>
    <scope>NUCLEOTIDE SEQUENCE [LARGE SCALE GENOMIC DNA]</scope>
    <source>
        <strain evidence="2">cv. Finnish</strain>
    </source>
</reference>
<accession>A0A0K9PE93</accession>
<keyword evidence="2" id="KW-1185">Reference proteome</keyword>
<dbReference type="EMBL" id="LFYR01000915">
    <property type="protein sequence ID" value="KMZ67271.1"/>
    <property type="molecule type" value="Genomic_DNA"/>
</dbReference>
<organism evidence="1 2">
    <name type="scientific">Zostera marina</name>
    <name type="common">Eelgrass</name>
    <dbReference type="NCBI Taxonomy" id="29655"/>
    <lineage>
        <taxon>Eukaryota</taxon>
        <taxon>Viridiplantae</taxon>
        <taxon>Streptophyta</taxon>
        <taxon>Embryophyta</taxon>
        <taxon>Tracheophyta</taxon>
        <taxon>Spermatophyta</taxon>
        <taxon>Magnoliopsida</taxon>
        <taxon>Liliopsida</taxon>
        <taxon>Zosteraceae</taxon>
        <taxon>Zostera</taxon>
    </lineage>
</organism>